<dbReference type="Proteomes" id="UP000241203">
    <property type="component" value="Unassembled WGS sequence"/>
</dbReference>
<keyword evidence="2" id="KW-0472">Membrane</keyword>
<reference evidence="4 6" key="2">
    <citation type="submission" date="2018-12" db="EMBL/GenBank/DDBJ databases">
        <authorList>
            <person name="hu s."/>
            <person name="Xu Y."/>
            <person name="Xu B."/>
            <person name="Li F."/>
        </authorList>
    </citation>
    <scope>NUCLEOTIDE SEQUENCE [LARGE SCALE GENOMIC DNA]</scope>
    <source>
        <strain evidence="4 6">KSW2-17</strain>
    </source>
</reference>
<reference evidence="3 5" key="1">
    <citation type="submission" date="2018-03" db="EMBL/GenBank/DDBJ databases">
        <title>Genomic Encyclopedia of Archaeal and Bacterial Type Strains, Phase II (KMG-II): from individual species to whole genera.</title>
        <authorList>
            <person name="Goeker M."/>
        </authorList>
    </citation>
    <scope>NUCLEOTIDE SEQUENCE [LARGE SCALE GENOMIC DNA]</scope>
    <source>
        <strain evidence="3 5">DSM 21548</strain>
    </source>
</reference>
<organism evidence="3 5">
    <name type="scientific">Labedella gwakjiensis</name>
    <dbReference type="NCBI Taxonomy" id="390269"/>
    <lineage>
        <taxon>Bacteria</taxon>
        <taxon>Bacillati</taxon>
        <taxon>Actinomycetota</taxon>
        <taxon>Actinomycetes</taxon>
        <taxon>Micrococcales</taxon>
        <taxon>Microbacteriaceae</taxon>
        <taxon>Labedella</taxon>
    </lineage>
</organism>
<keyword evidence="6" id="KW-1185">Reference proteome</keyword>
<dbReference type="EMBL" id="RZGY01000002">
    <property type="protein sequence ID" value="RUQ84732.1"/>
    <property type="molecule type" value="Genomic_DNA"/>
</dbReference>
<sequence length="256" mass="26146">MTDDVYARRAELIAAALASELTPDEAAELDALRVEDPTIDEDLAAFGVVLGRVRSIGAWDESAPSPELAGRVEGAVERERTTGHAHTPDPETVDQDPVGVERIGPDGRVPSRRTARRRALLTAGAAACVAIGIGGGVLLATPAAPPSGPAGALGAVEAVSFDGEPSGVDVDGDVIAHTWGTEAVLTIEGLPAGDVYDVIVLDGTGREWSAGTFLGSDVPIDCRMNASVLRTDAVEVQIRADDGTEIASAALPAVAG</sequence>
<evidence type="ECO:0000313" key="4">
    <source>
        <dbReference type="EMBL" id="RUQ84732.1"/>
    </source>
</evidence>
<evidence type="ECO:0000313" key="6">
    <source>
        <dbReference type="Proteomes" id="UP000268291"/>
    </source>
</evidence>
<dbReference type="AlphaFoldDB" id="A0A2P8GTX6"/>
<feature type="compositionally biased region" description="Basic and acidic residues" evidence="1">
    <location>
        <begin position="75"/>
        <end position="89"/>
    </location>
</feature>
<evidence type="ECO:0008006" key="7">
    <source>
        <dbReference type="Google" id="ProtNLM"/>
    </source>
</evidence>
<evidence type="ECO:0000313" key="3">
    <source>
        <dbReference type="EMBL" id="PSL37414.1"/>
    </source>
</evidence>
<name>A0A2P8GTX6_9MICO</name>
<evidence type="ECO:0000256" key="2">
    <source>
        <dbReference type="SAM" id="Phobius"/>
    </source>
</evidence>
<keyword evidence="2" id="KW-1133">Transmembrane helix</keyword>
<dbReference type="OrthoDB" id="5242431at2"/>
<gene>
    <name evidence="3" type="ORF">CLV49_1021</name>
    <name evidence="4" type="ORF">ELQ93_14140</name>
</gene>
<proteinExistence type="predicted"/>
<feature type="transmembrane region" description="Helical" evidence="2">
    <location>
        <begin position="119"/>
        <end position="140"/>
    </location>
</feature>
<dbReference type="Proteomes" id="UP000268291">
    <property type="component" value="Unassembled WGS sequence"/>
</dbReference>
<protein>
    <recommendedName>
        <fullName evidence="7">Anti-sigma-K factor rskA</fullName>
    </recommendedName>
</protein>
<comment type="caution">
    <text evidence="3">The sequence shown here is derived from an EMBL/GenBank/DDBJ whole genome shotgun (WGS) entry which is preliminary data.</text>
</comment>
<evidence type="ECO:0000256" key="1">
    <source>
        <dbReference type="SAM" id="MobiDB-lite"/>
    </source>
</evidence>
<dbReference type="EMBL" id="PYAU01000001">
    <property type="protein sequence ID" value="PSL37414.1"/>
    <property type="molecule type" value="Genomic_DNA"/>
</dbReference>
<accession>A0A2P8GTX6</accession>
<dbReference type="RefSeq" id="WP_106562560.1">
    <property type="nucleotide sequence ID" value="NZ_PYAU01000001.1"/>
</dbReference>
<evidence type="ECO:0000313" key="5">
    <source>
        <dbReference type="Proteomes" id="UP000241203"/>
    </source>
</evidence>
<feature type="region of interest" description="Disordered" evidence="1">
    <location>
        <begin position="75"/>
        <end position="111"/>
    </location>
</feature>
<keyword evidence="2" id="KW-0812">Transmembrane</keyword>